<dbReference type="RefSeq" id="WP_153811526.1">
    <property type="nucleotide sequence ID" value="NZ_BDCO01000003.1"/>
</dbReference>
<dbReference type="InParanoid" id="A0A146GFB4"/>
<dbReference type="STRING" id="690879.TSACC_3220"/>
<dbReference type="SUPFAM" id="SSF49899">
    <property type="entry name" value="Concanavalin A-like lectins/glucanases"/>
    <property type="match status" value="1"/>
</dbReference>
<dbReference type="Gene3D" id="2.60.120.200">
    <property type="match status" value="1"/>
</dbReference>
<protein>
    <submittedName>
        <fullName evidence="1">PEP-CTERM protein-sorting domain-containing protein</fullName>
    </submittedName>
</protein>
<sequence>MKRAISSFIVLPLVLIGFGSLQGATLLDDAVAYWNFEGNLDGTHAINLADVSGTTTAMTPTIVPTFNPVSGIKAVNAGTQAVAFDGTNVLKSNAASLRISGAQTLWLRVNLGSIPAGTVAFMTRSRPVNTQRGISLQMTNGRLQGYLSADGTTYNTQLTNASSYALQASSWYDISMRFDPSNVLRIDLYDPMTGTLLDSMETTANVPASISASNSIGSGYFQVGSINNGGAGSSYLVPNGTLIESAAVWNSYLSDDQIRTLSAVPEPRSISMLMMGGASLAMFLRWSRSH</sequence>
<name>A0A146GFB4_TERSA</name>
<proteinExistence type="predicted"/>
<keyword evidence="2" id="KW-1185">Reference proteome</keyword>
<evidence type="ECO:0000313" key="1">
    <source>
        <dbReference type="EMBL" id="GAT35156.1"/>
    </source>
</evidence>
<dbReference type="InterPro" id="IPR013320">
    <property type="entry name" value="ConA-like_dom_sf"/>
</dbReference>
<reference evidence="2" key="1">
    <citation type="journal article" date="2017" name="Genome Announc.">
        <title>Draft Genome Sequence of Terrimicrobium sacchariphilum NM-5T, a Facultative Anaerobic Soil Bacterium of the Class Spartobacteria.</title>
        <authorList>
            <person name="Qiu Y.L."/>
            <person name="Tourlousse D.M."/>
            <person name="Matsuura N."/>
            <person name="Ohashi A."/>
            <person name="Sekiguchi Y."/>
        </authorList>
    </citation>
    <scope>NUCLEOTIDE SEQUENCE [LARGE SCALE GENOMIC DNA]</scope>
    <source>
        <strain evidence="2">NM-5</strain>
    </source>
</reference>
<dbReference type="AlphaFoldDB" id="A0A146GFB4"/>
<organism evidence="1 2">
    <name type="scientific">Terrimicrobium sacchariphilum</name>
    <dbReference type="NCBI Taxonomy" id="690879"/>
    <lineage>
        <taxon>Bacteria</taxon>
        <taxon>Pseudomonadati</taxon>
        <taxon>Verrucomicrobiota</taxon>
        <taxon>Terrimicrobiia</taxon>
        <taxon>Terrimicrobiales</taxon>
        <taxon>Terrimicrobiaceae</taxon>
        <taxon>Terrimicrobium</taxon>
    </lineage>
</organism>
<dbReference type="EMBL" id="BDCO01000003">
    <property type="protein sequence ID" value="GAT35156.1"/>
    <property type="molecule type" value="Genomic_DNA"/>
</dbReference>
<dbReference type="OrthoDB" id="184940at2"/>
<gene>
    <name evidence="1" type="ORF">TSACC_3220</name>
</gene>
<accession>A0A146GFB4</accession>
<evidence type="ECO:0000313" key="2">
    <source>
        <dbReference type="Proteomes" id="UP000076023"/>
    </source>
</evidence>
<comment type="caution">
    <text evidence="1">The sequence shown here is derived from an EMBL/GenBank/DDBJ whole genome shotgun (WGS) entry which is preliminary data.</text>
</comment>
<dbReference type="Proteomes" id="UP000076023">
    <property type="component" value="Unassembled WGS sequence"/>
</dbReference>